<protein>
    <submittedName>
        <fullName evidence="1">Uncharacterized protein</fullName>
    </submittedName>
</protein>
<dbReference type="AlphaFoldDB" id="X1V090"/>
<dbReference type="EMBL" id="BARW01026783">
    <property type="protein sequence ID" value="GAJ09252.1"/>
    <property type="molecule type" value="Genomic_DNA"/>
</dbReference>
<proteinExistence type="predicted"/>
<reference evidence="1" key="1">
    <citation type="journal article" date="2014" name="Front. Microbiol.">
        <title>High frequency of phylogenetically diverse reductive dehalogenase-homologous genes in deep subseafloor sedimentary metagenomes.</title>
        <authorList>
            <person name="Kawai M."/>
            <person name="Futagami T."/>
            <person name="Toyoda A."/>
            <person name="Takaki Y."/>
            <person name="Nishi S."/>
            <person name="Hori S."/>
            <person name="Arai W."/>
            <person name="Tsubouchi T."/>
            <person name="Morono Y."/>
            <person name="Uchiyama I."/>
            <person name="Ito T."/>
            <person name="Fujiyama A."/>
            <person name="Inagaki F."/>
            <person name="Takami H."/>
        </authorList>
    </citation>
    <scope>NUCLEOTIDE SEQUENCE</scope>
    <source>
        <strain evidence="1">Expedition CK06-06</strain>
    </source>
</reference>
<name>X1V090_9ZZZZ</name>
<organism evidence="1">
    <name type="scientific">marine sediment metagenome</name>
    <dbReference type="NCBI Taxonomy" id="412755"/>
    <lineage>
        <taxon>unclassified sequences</taxon>
        <taxon>metagenomes</taxon>
        <taxon>ecological metagenomes</taxon>
    </lineage>
</organism>
<evidence type="ECO:0000313" key="1">
    <source>
        <dbReference type="EMBL" id="GAJ09252.1"/>
    </source>
</evidence>
<comment type="caution">
    <text evidence="1">The sequence shown here is derived from an EMBL/GenBank/DDBJ whole genome shotgun (WGS) entry which is preliminary data.</text>
</comment>
<gene>
    <name evidence="1" type="ORF">S12H4_43610</name>
</gene>
<accession>X1V090</accession>
<sequence length="104" mass="12121">MLIKILMQVSQIHLFPVYDENGQPTGEEEMQFGMRCVDYPELPTYGMRIPYPCTKPEVDAAIEAKCLEIKNQIQKDNQLRQQVENMYTKITINGTEFFETEVEV</sequence>